<dbReference type="InterPro" id="IPR011257">
    <property type="entry name" value="DNA_glycosylase"/>
</dbReference>
<feature type="compositionally biased region" description="Basic and acidic residues" evidence="1">
    <location>
        <begin position="270"/>
        <end position="282"/>
    </location>
</feature>
<proteinExistence type="predicted"/>
<feature type="region of interest" description="Disordered" evidence="1">
    <location>
        <begin position="434"/>
        <end position="504"/>
    </location>
</feature>
<dbReference type="OrthoDB" id="5607at2759"/>
<dbReference type="SMART" id="SM00478">
    <property type="entry name" value="ENDO3c"/>
    <property type="match status" value="1"/>
</dbReference>
<dbReference type="PANTHER" id="PTHR47203">
    <property type="match status" value="1"/>
</dbReference>
<feature type="compositionally biased region" description="Basic and acidic residues" evidence="1">
    <location>
        <begin position="458"/>
        <end position="490"/>
    </location>
</feature>
<dbReference type="CDD" id="cd00056">
    <property type="entry name" value="ENDO3c"/>
    <property type="match status" value="1"/>
</dbReference>
<evidence type="ECO:0000313" key="4">
    <source>
        <dbReference type="Proteomes" id="UP000799441"/>
    </source>
</evidence>
<organism evidence="3 4">
    <name type="scientific">Polychaeton citri CBS 116435</name>
    <dbReference type="NCBI Taxonomy" id="1314669"/>
    <lineage>
        <taxon>Eukaryota</taxon>
        <taxon>Fungi</taxon>
        <taxon>Dikarya</taxon>
        <taxon>Ascomycota</taxon>
        <taxon>Pezizomycotina</taxon>
        <taxon>Dothideomycetes</taxon>
        <taxon>Dothideomycetidae</taxon>
        <taxon>Capnodiales</taxon>
        <taxon>Capnodiaceae</taxon>
        <taxon>Polychaeton</taxon>
    </lineage>
</organism>
<feature type="region of interest" description="Disordered" evidence="1">
    <location>
        <begin position="270"/>
        <end position="290"/>
    </location>
</feature>
<dbReference type="SUPFAM" id="SSF48150">
    <property type="entry name" value="DNA-glycosylase"/>
    <property type="match status" value="1"/>
</dbReference>
<dbReference type="EMBL" id="MU003784">
    <property type="protein sequence ID" value="KAF2722257.1"/>
    <property type="molecule type" value="Genomic_DNA"/>
</dbReference>
<dbReference type="AlphaFoldDB" id="A0A9P4QCN9"/>
<feature type="compositionally biased region" description="Low complexity" evidence="1">
    <location>
        <begin position="33"/>
        <end position="49"/>
    </location>
</feature>
<dbReference type="PANTHER" id="PTHR47203:SF1">
    <property type="entry name" value="HYPOTHETICAL BASE EXCISION DNA REPAIR PROTEIN (EUROFUNG)"/>
    <property type="match status" value="1"/>
</dbReference>
<accession>A0A9P4QCN9</accession>
<feature type="compositionally biased region" description="Acidic residues" evidence="1">
    <location>
        <begin position="491"/>
        <end position="504"/>
    </location>
</feature>
<gene>
    <name evidence="3" type="ORF">K431DRAFT_245602</name>
</gene>
<feature type="compositionally biased region" description="Basic and acidic residues" evidence="1">
    <location>
        <begin position="85"/>
        <end position="110"/>
    </location>
</feature>
<feature type="compositionally biased region" description="Acidic residues" evidence="1">
    <location>
        <begin position="67"/>
        <end position="83"/>
    </location>
</feature>
<feature type="region of interest" description="Disordered" evidence="1">
    <location>
        <begin position="115"/>
        <end position="134"/>
    </location>
</feature>
<evidence type="ECO:0000259" key="2">
    <source>
        <dbReference type="SMART" id="SM00478"/>
    </source>
</evidence>
<dbReference type="Gene3D" id="1.10.340.30">
    <property type="entry name" value="Hypothetical protein, domain 2"/>
    <property type="match status" value="1"/>
</dbReference>
<dbReference type="GO" id="GO:0003824">
    <property type="term" value="F:catalytic activity"/>
    <property type="evidence" value="ECO:0007669"/>
    <property type="project" value="InterPro"/>
</dbReference>
<evidence type="ECO:0000313" key="3">
    <source>
        <dbReference type="EMBL" id="KAF2722257.1"/>
    </source>
</evidence>
<keyword evidence="4" id="KW-1185">Reference proteome</keyword>
<name>A0A9P4QCN9_9PEZI</name>
<sequence>MARQTRSAAAAAKAAQESNYTAATTRKSKKDTSTVTSSKQTSKSQQPSTPARANIGRKRTRGSTLKEEEDEDTYSNGEEDGEVEAPSKDRATKRARKSAESEDVDVKVKEEAIEENASPVKTPVKKKKAEKYSEGVSPYPNWPNPTPEMCREVIRLLEKLHGKADPPKEIPPPSLDRAGCGDVPAVLDAIVRTRLSANTTNKNSATAFRGLVERFGVLKEGVGKGSVDWNAVRVARNEDVLEAIKHGGLAKTKSKDIQAILQIAYDENQTRKSQLEDPDSKAAGEATEPADAKDMEIANASQEVISLDQYHLLPTWDAMRKMTEFPGIGWKTAACVAMFCMQRPVFAVDTHVFRLCQYLGWIPKSTKKGEPKIDRDTCFFHCDAMIPDDCKYALHQLLIRHGKACPRCRAVTGQSSRDWETGCVIEHLVTRHGAKKGGSSAKDREKARLAAGLDEDAKEAGDEHKAKTNRLVKERHGEVDGKDDDAKAESEQGESSDLSEAESE</sequence>
<feature type="domain" description="HhH-GPD" evidence="2">
    <location>
        <begin position="195"/>
        <end position="404"/>
    </location>
</feature>
<dbReference type="InterPro" id="IPR003265">
    <property type="entry name" value="HhH-GPD_domain"/>
</dbReference>
<comment type="caution">
    <text evidence="3">The sequence shown here is derived from an EMBL/GenBank/DDBJ whole genome shotgun (WGS) entry which is preliminary data.</text>
</comment>
<feature type="region of interest" description="Disordered" evidence="1">
    <location>
        <begin position="1"/>
        <end position="110"/>
    </location>
</feature>
<dbReference type="Pfam" id="PF00730">
    <property type="entry name" value="HhH-GPD"/>
    <property type="match status" value="1"/>
</dbReference>
<dbReference type="Proteomes" id="UP000799441">
    <property type="component" value="Unassembled WGS sequence"/>
</dbReference>
<protein>
    <submittedName>
        <fullName evidence="3">DNA glycosylase</fullName>
    </submittedName>
</protein>
<dbReference type="GO" id="GO:0006285">
    <property type="term" value="P:base-excision repair, AP site formation"/>
    <property type="evidence" value="ECO:0007669"/>
    <property type="project" value="UniProtKB-ARBA"/>
</dbReference>
<evidence type="ECO:0000256" key="1">
    <source>
        <dbReference type="SAM" id="MobiDB-lite"/>
    </source>
</evidence>
<reference evidence="3" key="1">
    <citation type="journal article" date="2020" name="Stud. Mycol.">
        <title>101 Dothideomycetes genomes: a test case for predicting lifestyles and emergence of pathogens.</title>
        <authorList>
            <person name="Haridas S."/>
            <person name="Albert R."/>
            <person name="Binder M."/>
            <person name="Bloem J."/>
            <person name="Labutti K."/>
            <person name="Salamov A."/>
            <person name="Andreopoulos B."/>
            <person name="Baker S."/>
            <person name="Barry K."/>
            <person name="Bills G."/>
            <person name="Bluhm B."/>
            <person name="Cannon C."/>
            <person name="Castanera R."/>
            <person name="Culley D."/>
            <person name="Daum C."/>
            <person name="Ezra D."/>
            <person name="Gonzalez J."/>
            <person name="Henrissat B."/>
            <person name="Kuo A."/>
            <person name="Liang C."/>
            <person name="Lipzen A."/>
            <person name="Lutzoni F."/>
            <person name="Magnuson J."/>
            <person name="Mondo S."/>
            <person name="Nolan M."/>
            <person name="Ohm R."/>
            <person name="Pangilinan J."/>
            <person name="Park H.-J."/>
            <person name="Ramirez L."/>
            <person name="Alfaro M."/>
            <person name="Sun H."/>
            <person name="Tritt A."/>
            <person name="Yoshinaga Y."/>
            <person name="Zwiers L.-H."/>
            <person name="Turgeon B."/>
            <person name="Goodwin S."/>
            <person name="Spatafora J."/>
            <person name="Crous P."/>
            <person name="Grigoriev I."/>
        </authorList>
    </citation>
    <scope>NUCLEOTIDE SEQUENCE</scope>
    <source>
        <strain evidence="3">CBS 116435</strain>
    </source>
</reference>